<feature type="region of interest" description="Disordered" evidence="4">
    <location>
        <begin position="104"/>
        <end position="126"/>
    </location>
</feature>
<evidence type="ECO:0000313" key="7">
    <source>
        <dbReference type="Proteomes" id="UP001321473"/>
    </source>
</evidence>
<feature type="domain" description="Myb/SANT-like DNA-binding" evidence="5">
    <location>
        <begin position="30"/>
        <end position="99"/>
    </location>
</feature>
<dbReference type="Proteomes" id="UP001321473">
    <property type="component" value="Unassembled WGS sequence"/>
</dbReference>
<sequence>MLGSHHLSGQSRAKFFVHVSVAMEETVKGRLSKEEKTMLLDLIRKHIEITEYEGTDMAALNEKNEVWIEIKHEFNSHDGVRSRSVLHLWNCWHYMKRQWNKTKGHHTRNCQTGAAAAAPTSLTEGR</sequence>
<protein>
    <recommendedName>
        <fullName evidence="2">Regulatory protein zeste</fullName>
    </recommendedName>
</protein>
<dbReference type="InterPro" id="IPR028002">
    <property type="entry name" value="Myb_DNA-bind_5"/>
</dbReference>
<evidence type="ECO:0000256" key="4">
    <source>
        <dbReference type="SAM" id="MobiDB-lite"/>
    </source>
</evidence>
<evidence type="ECO:0000259" key="5">
    <source>
        <dbReference type="Pfam" id="PF13873"/>
    </source>
</evidence>
<dbReference type="EMBL" id="JARKHS020017789">
    <property type="protein sequence ID" value="KAK8772796.1"/>
    <property type="molecule type" value="Genomic_DNA"/>
</dbReference>
<evidence type="ECO:0000256" key="3">
    <source>
        <dbReference type="ARBA" id="ARBA00025466"/>
    </source>
</evidence>
<reference evidence="6 7" key="1">
    <citation type="journal article" date="2023" name="Arcadia Sci">
        <title>De novo assembly of a long-read Amblyomma americanum tick genome.</title>
        <authorList>
            <person name="Chou S."/>
            <person name="Poskanzer K.E."/>
            <person name="Rollins M."/>
            <person name="Thuy-Boun P.S."/>
        </authorList>
    </citation>
    <scope>NUCLEOTIDE SEQUENCE [LARGE SCALE GENOMIC DNA]</scope>
    <source>
        <strain evidence="6">F_SG_1</strain>
        <tissue evidence="6">Salivary glands</tissue>
    </source>
</reference>
<evidence type="ECO:0000313" key="6">
    <source>
        <dbReference type="EMBL" id="KAK8772796.1"/>
    </source>
</evidence>
<name>A0AAQ4EDG5_AMBAM</name>
<gene>
    <name evidence="6" type="ORF">V5799_012672</name>
</gene>
<keyword evidence="7" id="KW-1185">Reference proteome</keyword>
<comment type="caution">
    <text evidence="6">The sequence shown here is derived from an EMBL/GenBank/DDBJ whole genome shotgun (WGS) entry which is preliminary data.</text>
</comment>
<comment type="subunit">
    <text evidence="1">Self-associates forming complexes of several hundred monomers.</text>
</comment>
<accession>A0AAQ4EDG5</accession>
<evidence type="ECO:0000256" key="1">
    <source>
        <dbReference type="ARBA" id="ARBA00011764"/>
    </source>
</evidence>
<proteinExistence type="predicted"/>
<dbReference type="AlphaFoldDB" id="A0AAQ4EDG5"/>
<dbReference type="Pfam" id="PF13873">
    <property type="entry name" value="Myb_DNA-bind_5"/>
    <property type="match status" value="1"/>
</dbReference>
<organism evidence="6 7">
    <name type="scientific">Amblyomma americanum</name>
    <name type="common">Lone star tick</name>
    <dbReference type="NCBI Taxonomy" id="6943"/>
    <lineage>
        <taxon>Eukaryota</taxon>
        <taxon>Metazoa</taxon>
        <taxon>Ecdysozoa</taxon>
        <taxon>Arthropoda</taxon>
        <taxon>Chelicerata</taxon>
        <taxon>Arachnida</taxon>
        <taxon>Acari</taxon>
        <taxon>Parasitiformes</taxon>
        <taxon>Ixodida</taxon>
        <taxon>Ixodoidea</taxon>
        <taxon>Ixodidae</taxon>
        <taxon>Amblyomminae</taxon>
        <taxon>Amblyomma</taxon>
    </lineage>
</organism>
<evidence type="ECO:0000256" key="2">
    <source>
        <dbReference type="ARBA" id="ARBA00016807"/>
    </source>
</evidence>
<comment type="function">
    <text evidence="3">Involved in transvection phenomena (= synapsis-dependent gene expression), where the synaptic pairing of chromosomes carrying genes with which zeste interacts influences the expression of these genes. Zeste binds to DNA and stimulates transcription from a nearby promoter.</text>
</comment>